<feature type="compositionally biased region" description="Polar residues" evidence="1">
    <location>
        <begin position="153"/>
        <end position="162"/>
    </location>
</feature>
<protein>
    <submittedName>
        <fullName evidence="3">PDZ domain-containing protein</fullName>
    </submittedName>
</protein>
<evidence type="ECO:0000313" key="3">
    <source>
        <dbReference type="EMBL" id="MCO6044023.1"/>
    </source>
</evidence>
<dbReference type="AlphaFoldDB" id="A0A9X2JGX2"/>
<dbReference type="RefSeq" id="WP_252852129.1">
    <property type="nucleotide sequence ID" value="NZ_JAMXLR010000028.1"/>
</dbReference>
<dbReference type="SUPFAM" id="SSF50156">
    <property type="entry name" value="PDZ domain-like"/>
    <property type="match status" value="1"/>
</dbReference>
<dbReference type="Gene3D" id="2.30.42.10">
    <property type="match status" value="1"/>
</dbReference>
<keyword evidence="4" id="KW-1185">Reference proteome</keyword>
<sequence>MIRSTILATAFALTIAALLALDASAKPKAYLVGGNVAPAIQPPVGQPVFLPKFGFQSYNINGYGERVTHINCHGIARELGLEPGDTILTLNGMPLTYHGAWNQALTQAMYQGGSVTLAIRDVHSGAVVYRSKFFGGGGGIGPITPKSAPFNPPTQKFSQPQPQVGFPGPSPSKFAKSNNHLSVHKGLKVNAQSIKQFGQLLKMGE</sequence>
<feature type="chain" id="PRO_5040846466" evidence="2">
    <location>
        <begin position="26"/>
        <end position="205"/>
    </location>
</feature>
<evidence type="ECO:0000256" key="2">
    <source>
        <dbReference type="SAM" id="SignalP"/>
    </source>
</evidence>
<dbReference type="Proteomes" id="UP001155241">
    <property type="component" value="Unassembled WGS sequence"/>
</dbReference>
<feature type="region of interest" description="Disordered" evidence="1">
    <location>
        <begin position="147"/>
        <end position="177"/>
    </location>
</feature>
<keyword evidence="2" id="KW-0732">Signal</keyword>
<proteinExistence type="predicted"/>
<comment type="caution">
    <text evidence="3">The sequence shown here is derived from an EMBL/GenBank/DDBJ whole genome shotgun (WGS) entry which is preliminary data.</text>
</comment>
<reference evidence="3" key="1">
    <citation type="submission" date="2022-06" db="EMBL/GenBank/DDBJ databases">
        <title>Aeoliella straminimaris, a novel planctomycete from sediments.</title>
        <authorList>
            <person name="Vitorino I.R."/>
            <person name="Lage O.M."/>
        </authorList>
    </citation>
    <scope>NUCLEOTIDE SEQUENCE</scope>
    <source>
        <strain evidence="3">ICT_H6.2</strain>
    </source>
</reference>
<evidence type="ECO:0000313" key="4">
    <source>
        <dbReference type="Proteomes" id="UP001155241"/>
    </source>
</evidence>
<organism evidence="3 4">
    <name type="scientific">Aeoliella straminimaris</name>
    <dbReference type="NCBI Taxonomy" id="2954799"/>
    <lineage>
        <taxon>Bacteria</taxon>
        <taxon>Pseudomonadati</taxon>
        <taxon>Planctomycetota</taxon>
        <taxon>Planctomycetia</taxon>
        <taxon>Pirellulales</taxon>
        <taxon>Lacipirellulaceae</taxon>
        <taxon>Aeoliella</taxon>
    </lineage>
</organism>
<gene>
    <name evidence="3" type="ORF">NG895_08890</name>
</gene>
<dbReference type="InterPro" id="IPR036034">
    <property type="entry name" value="PDZ_sf"/>
</dbReference>
<feature type="signal peptide" evidence="2">
    <location>
        <begin position="1"/>
        <end position="25"/>
    </location>
</feature>
<dbReference type="EMBL" id="JAMXLR010000028">
    <property type="protein sequence ID" value="MCO6044023.1"/>
    <property type="molecule type" value="Genomic_DNA"/>
</dbReference>
<accession>A0A9X2JGX2</accession>
<evidence type="ECO:0000256" key="1">
    <source>
        <dbReference type="SAM" id="MobiDB-lite"/>
    </source>
</evidence>
<name>A0A9X2JGX2_9BACT</name>